<feature type="domain" description="eCIS core" evidence="2">
    <location>
        <begin position="17"/>
        <end position="82"/>
    </location>
</feature>
<feature type="region of interest" description="Disordered" evidence="1">
    <location>
        <begin position="89"/>
        <end position="108"/>
    </location>
</feature>
<dbReference type="EMBL" id="SMMX01000013">
    <property type="protein sequence ID" value="TDA20954.1"/>
    <property type="molecule type" value="Genomic_DNA"/>
</dbReference>
<name>A0A4R4FBK3_9FIRM</name>
<dbReference type="AlphaFoldDB" id="A0A4R4FBK3"/>
<dbReference type="InterPro" id="IPR025295">
    <property type="entry name" value="eCIS_core_dom"/>
</dbReference>
<protein>
    <submittedName>
        <fullName evidence="3">DUF4157 domain-containing protein</fullName>
    </submittedName>
</protein>
<evidence type="ECO:0000313" key="4">
    <source>
        <dbReference type="Proteomes" id="UP000295710"/>
    </source>
</evidence>
<evidence type="ECO:0000259" key="2">
    <source>
        <dbReference type="Pfam" id="PF13699"/>
    </source>
</evidence>
<evidence type="ECO:0000256" key="1">
    <source>
        <dbReference type="SAM" id="MobiDB-lite"/>
    </source>
</evidence>
<accession>A0A4R4FBK3</accession>
<feature type="region of interest" description="Disordered" evidence="1">
    <location>
        <begin position="1"/>
        <end position="23"/>
    </location>
</feature>
<evidence type="ECO:0000313" key="3">
    <source>
        <dbReference type="EMBL" id="TDA20954.1"/>
    </source>
</evidence>
<dbReference type="Proteomes" id="UP000295710">
    <property type="component" value="Unassembled WGS sequence"/>
</dbReference>
<organism evidence="3 4">
    <name type="scientific">Extibacter muris</name>
    <dbReference type="NCBI Taxonomy" id="1796622"/>
    <lineage>
        <taxon>Bacteria</taxon>
        <taxon>Bacillati</taxon>
        <taxon>Bacillota</taxon>
        <taxon>Clostridia</taxon>
        <taxon>Lachnospirales</taxon>
        <taxon>Lachnospiraceae</taxon>
        <taxon>Extibacter</taxon>
    </lineage>
</organism>
<dbReference type="RefSeq" id="WP_132279283.1">
    <property type="nucleotide sequence ID" value="NZ_JAOBST010000011.1"/>
</dbReference>
<reference evidence="3 4" key="1">
    <citation type="journal article" date="2016" name="Nat. Microbiol.">
        <title>The Mouse Intestinal Bacterial Collection (miBC) provides host-specific insight into cultured diversity and functional potential of the gut microbiota.</title>
        <authorList>
            <person name="Lagkouvardos I."/>
            <person name="Pukall R."/>
            <person name="Abt B."/>
            <person name="Foesel B.U."/>
            <person name="Meier-Kolthoff J.P."/>
            <person name="Kumar N."/>
            <person name="Bresciani A."/>
            <person name="Martinez I."/>
            <person name="Just S."/>
            <person name="Ziegler C."/>
            <person name="Brugiroux S."/>
            <person name="Garzetti D."/>
            <person name="Wenning M."/>
            <person name="Bui T.P."/>
            <person name="Wang J."/>
            <person name="Hugenholtz F."/>
            <person name="Plugge C.M."/>
            <person name="Peterson D.A."/>
            <person name="Hornef M.W."/>
            <person name="Baines J.F."/>
            <person name="Smidt H."/>
            <person name="Walter J."/>
            <person name="Kristiansen K."/>
            <person name="Nielsen H.B."/>
            <person name="Haller D."/>
            <person name="Overmann J."/>
            <person name="Stecher B."/>
            <person name="Clavel T."/>
        </authorList>
    </citation>
    <scope>NUCLEOTIDE SEQUENCE [LARGE SCALE GENOMIC DNA]</scope>
    <source>
        <strain evidence="3 4">DSM 28560</strain>
    </source>
</reference>
<comment type="caution">
    <text evidence="3">The sequence shown here is derived from an EMBL/GenBank/DDBJ whole genome shotgun (WGS) entry which is preliminary data.</text>
</comment>
<dbReference type="Pfam" id="PF13699">
    <property type="entry name" value="eCIS_core"/>
    <property type="match status" value="1"/>
</dbReference>
<keyword evidence="4" id="KW-1185">Reference proteome</keyword>
<sequence length="108" mass="12434">MYQYEEKKRTQVNRTGIPDRVKEKFEDHSGYSFDDVKVHYNSDRPAQFQALAYTQGQDVYIGPGQERHLGHELGHVVQQMEGRVVPTAKVNGQPVNDDTALEREADRM</sequence>
<proteinExistence type="predicted"/>
<gene>
    <name evidence="3" type="ORF">E1963_14350</name>
</gene>